<keyword evidence="4 6" id="KW-0501">Molybdenum cofactor biosynthesis</keyword>
<dbReference type="InterPro" id="IPR036688">
    <property type="entry name" value="MoeA_C_domain_IV_sf"/>
</dbReference>
<sequence>MSNGVTRLASAALMPLADAVACLTSGVSPVAEDGRPIHAALGFTAARDVIAERDWPEATTALRDGWAVAADDVIGASAYAPILLTAPPVWVEAGEALPDGACTVLPPEALEGRAFVADAPPGDGARRRGEDLKAGACLLAAGTRIVPRHLLTLGAAGRDAVPVRVPRIGLVATGRASLVAALLSALIAADGAASTEVMAAGDDPDALAAAIRAVRADAVFVLGGTGPGRTDHSVAALARAGAVAAHGIALRPGETAAIGRADGCPVLLLPGRPEAALAVYLALGRPLVSALTGARPPEPATATLLRKVTATIGVSDVVFVRRAAEGIEPLGGVDLALSRLAEADGAILVEPEREGYPEGATCEVLPL</sequence>
<keyword evidence="6" id="KW-0808">Transferase</keyword>
<proteinExistence type="inferred from homology"/>
<comment type="pathway">
    <text evidence="2 6">Cofactor biosynthesis; molybdopterin biosynthesis.</text>
</comment>
<feature type="domain" description="MoaB/Mog" evidence="7">
    <location>
        <begin position="169"/>
        <end position="290"/>
    </location>
</feature>
<keyword evidence="9" id="KW-1185">Reference proteome</keyword>
<dbReference type="Gene3D" id="2.40.340.10">
    <property type="entry name" value="MoeA, C-terminal, domain IV"/>
    <property type="match status" value="1"/>
</dbReference>
<dbReference type="InterPro" id="IPR036425">
    <property type="entry name" value="MoaB/Mog-like_dom_sf"/>
</dbReference>
<name>A0ABT8BIE5_9HYPH</name>
<dbReference type="InterPro" id="IPR001453">
    <property type="entry name" value="MoaB/Mog_dom"/>
</dbReference>
<dbReference type="SUPFAM" id="SSF63867">
    <property type="entry name" value="MoeA C-terminal domain-like"/>
    <property type="match status" value="1"/>
</dbReference>
<evidence type="ECO:0000313" key="8">
    <source>
        <dbReference type="EMBL" id="MDN3590949.1"/>
    </source>
</evidence>
<dbReference type="PANTHER" id="PTHR10192:SF5">
    <property type="entry name" value="GEPHYRIN"/>
    <property type="match status" value="1"/>
</dbReference>
<gene>
    <name evidence="8" type="ORF">QWZ12_10020</name>
</gene>
<dbReference type="Gene3D" id="3.90.105.10">
    <property type="entry name" value="Molybdopterin biosynthesis moea protein, domain 2"/>
    <property type="match status" value="1"/>
</dbReference>
<evidence type="ECO:0000256" key="6">
    <source>
        <dbReference type="RuleBase" id="RU365090"/>
    </source>
</evidence>
<dbReference type="InterPro" id="IPR005110">
    <property type="entry name" value="MoeA_linker/N"/>
</dbReference>
<comment type="similarity">
    <text evidence="3 6">Belongs to the MoeA family.</text>
</comment>
<dbReference type="Gene3D" id="3.40.980.10">
    <property type="entry name" value="MoaB/Mog-like domain"/>
    <property type="match status" value="1"/>
</dbReference>
<comment type="function">
    <text evidence="1 6">Catalyzes the insertion of molybdate into adenylated molybdopterin with the concomitant release of AMP.</text>
</comment>
<evidence type="ECO:0000256" key="5">
    <source>
        <dbReference type="ARBA" id="ARBA00047317"/>
    </source>
</evidence>
<organism evidence="8 9">
    <name type="scientific">Methylobacterium adhaesivum</name>
    <dbReference type="NCBI Taxonomy" id="333297"/>
    <lineage>
        <taxon>Bacteria</taxon>
        <taxon>Pseudomonadati</taxon>
        <taxon>Pseudomonadota</taxon>
        <taxon>Alphaproteobacteria</taxon>
        <taxon>Hyphomicrobiales</taxon>
        <taxon>Methylobacteriaceae</taxon>
        <taxon>Methylobacterium</taxon>
    </lineage>
</organism>
<dbReference type="InterPro" id="IPR036135">
    <property type="entry name" value="MoeA_linker/N_sf"/>
</dbReference>
<evidence type="ECO:0000256" key="3">
    <source>
        <dbReference type="ARBA" id="ARBA00010763"/>
    </source>
</evidence>
<dbReference type="Pfam" id="PF03453">
    <property type="entry name" value="MoeA_N"/>
    <property type="match status" value="1"/>
</dbReference>
<dbReference type="EMBL" id="JAUFPX010000006">
    <property type="protein sequence ID" value="MDN3590949.1"/>
    <property type="molecule type" value="Genomic_DNA"/>
</dbReference>
<comment type="cofactor">
    <cofactor evidence="6">
        <name>Mg(2+)</name>
        <dbReference type="ChEBI" id="CHEBI:18420"/>
    </cofactor>
</comment>
<reference evidence="9" key="1">
    <citation type="journal article" date="2019" name="Int. J. Syst. Evol. Microbiol.">
        <title>The Global Catalogue of Microorganisms (GCM) 10K type strain sequencing project: providing services to taxonomists for standard genome sequencing and annotation.</title>
        <authorList>
            <consortium name="The Broad Institute Genomics Platform"/>
            <consortium name="The Broad Institute Genome Sequencing Center for Infectious Disease"/>
            <person name="Wu L."/>
            <person name="Ma J."/>
        </authorList>
    </citation>
    <scope>NUCLEOTIDE SEQUENCE [LARGE SCALE GENOMIC DNA]</scope>
    <source>
        <strain evidence="9">CECT 7069</strain>
    </source>
</reference>
<dbReference type="Proteomes" id="UP001224644">
    <property type="component" value="Unassembled WGS sequence"/>
</dbReference>
<dbReference type="InterPro" id="IPR038987">
    <property type="entry name" value="MoeA-like"/>
</dbReference>
<evidence type="ECO:0000313" key="9">
    <source>
        <dbReference type="Proteomes" id="UP001224644"/>
    </source>
</evidence>
<dbReference type="Pfam" id="PF00994">
    <property type="entry name" value="MoCF_biosynth"/>
    <property type="match status" value="1"/>
</dbReference>
<comment type="caution">
    <text evidence="8">The sequence shown here is derived from an EMBL/GenBank/DDBJ whole genome shotgun (WGS) entry which is preliminary data.</text>
</comment>
<keyword evidence="6" id="KW-0479">Metal-binding</keyword>
<dbReference type="Gene3D" id="2.170.190.11">
    <property type="entry name" value="Molybdopterin biosynthesis moea protein, domain 3"/>
    <property type="match status" value="1"/>
</dbReference>
<comment type="catalytic activity">
    <reaction evidence="5">
        <text>adenylyl-molybdopterin + molybdate = Mo-molybdopterin + AMP + H(+)</text>
        <dbReference type="Rhea" id="RHEA:35047"/>
        <dbReference type="ChEBI" id="CHEBI:15378"/>
        <dbReference type="ChEBI" id="CHEBI:36264"/>
        <dbReference type="ChEBI" id="CHEBI:62727"/>
        <dbReference type="ChEBI" id="CHEBI:71302"/>
        <dbReference type="ChEBI" id="CHEBI:456215"/>
        <dbReference type="EC" id="2.10.1.1"/>
    </reaction>
</comment>
<accession>A0ABT8BIE5</accession>
<evidence type="ECO:0000256" key="4">
    <source>
        <dbReference type="ARBA" id="ARBA00023150"/>
    </source>
</evidence>
<dbReference type="SMART" id="SM00852">
    <property type="entry name" value="MoCF_biosynth"/>
    <property type="match status" value="1"/>
</dbReference>
<dbReference type="SUPFAM" id="SSF53218">
    <property type="entry name" value="Molybdenum cofactor biosynthesis proteins"/>
    <property type="match status" value="1"/>
</dbReference>
<dbReference type="RefSeq" id="WP_238222394.1">
    <property type="nucleotide sequence ID" value="NZ_BPQD01000003.1"/>
</dbReference>
<evidence type="ECO:0000256" key="2">
    <source>
        <dbReference type="ARBA" id="ARBA00005046"/>
    </source>
</evidence>
<dbReference type="InterPro" id="IPR005111">
    <property type="entry name" value="MoeA_C_domain_IV"/>
</dbReference>
<protein>
    <recommendedName>
        <fullName evidence="6">Molybdopterin molybdenumtransferase</fullName>
        <ecNumber evidence="6">2.10.1.1</ecNumber>
    </recommendedName>
</protein>
<dbReference type="Pfam" id="PF03454">
    <property type="entry name" value="MoeA_C"/>
    <property type="match status" value="1"/>
</dbReference>
<keyword evidence="6" id="KW-0500">Molybdenum</keyword>
<dbReference type="PANTHER" id="PTHR10192">
    <property type="entry name" value="MOLYBDOPTERIN BIOSYNTHESIS PROTEIN"/>
    <property type="match status" value="1"/>
</dbReference>
<evidence type="ECO:0000256" key="1">
    <source>
        <dbReference type="ARBA" id="ARBA00002901"/>
    </source>
</evidence>
<keyword evidence="6" id="KW-0460">Magnesium</keyword>
<dbReference type="EC" id="2.10.1.1" evidence="6"/>
<dbReference type="SUPFAM" id="SSF63882">
    <property type="entry name" value="MoeA N-terminal region -like"/>
    <property type="match status" value="1"/>
</dbReference>
<evidence type="ECO:0000259" key="7">
    <source>
        <dbReference type="SMART" id="SM00852"/>
    </source>
</evidence>